<dbReference type="OrthoDB" id="3363523at2759"/>
<organism evidence="2 3">
    <name type="scientific">Tilletiopsis washingtonensis</name>
    <dbReference type="NCBI Taxonomy" id="58919"/>
    <lineage>
        <taxon>Eukaryota</taxon>
        <taxon>Fungi</taxon>
        <taxon>Dikarya</taxon>
        <taxon>Basidiomycota</taxon>
        <taxon>Ustilaginomycotina</taxon>
        <taxon>Exobasidiomycetes</taxon>
        <taxon>Entylomatales</taxon>
        <taxon>Entylomatales incertae sedis</taxon>
        <taxon>Tilletiopsis</taxon>
    </lineage>
</organism>
<sequence length="323" mass="34352">MTDMLLSAPASPGADSDAGALLPPEVLALIFAHADPATLLVSLRALSRTWRAHIDTILLPSLFAAGTWRVGLQVTRKPRFGRAWRGAIVGPPAAAVAASTAPAPMDAHEAAALAARLRSIPGVREDELPAFPGGPPPQPLTHVIPLAFTGIAPDGLSFATPKNTYHALFEPAHAPLGGEPDAARDEAAANAMRDARREARLDLDFAVVWRFPGDGGEGEWDTPDTEGGWISRFYCSHHDVSEPAPRAAEEPPLMQGLDPQVVAEEGVERAIAYSTPVARRTRAIRTDELGERLLNAERSGHALDWDDSGMEVSINAGEMRSAC</sequence>
<reference evidence="2 3" key="1">
    <citation type="journal article" date="2018" name="Mol. Biol. Evol.">
        <title>Broad Genomic Sampling Reveals a Smut Pathogenic Ancestry of the Fungal Clade Ustilaginomycotina.</title>
        <authorList>
            <person name="Kijpornyongpan T."/>
            <person name="Mondo S.J."/>
            <person name="Barry K."/>
            <person name="Sandor L."/>
            <person name="Lee J."/>
            <person name="Lipzen A."/>
            <person name="Pangilinan J."/>
            <person name="LaButti K."/>
            <person name="Hainaut M."/>
            <person name="Henrissat B."/>
            <person name="Grigoriev I.V."/>
            <person name="Spatafora J.W."/>
            <person name="Aime M.C."/>
        </authorList>
    </citation>
    <scope>NUCLEOTIDE SEQUENCE [LARGE SCALE GENOMIC DNA]</scope>
    <source>
        <strain evidence="2 3">MCA 4186</strain>
    </source>
</reference>
<gene>
    <name evidence="2" type="ORF">FA09DRAFT_26089</name>
</gene>
<evidence type="ECO:0000313" key="3">
    <source>
        <dbReference type="Proteomes" id="UP000245946"/>
    </source>
</evidence>
<dbReference type="RefSeq" id="XP_025598613.1">
    <property type="nucleotide sequence ID" value="XM_025739740.1"/>
</dbReference>
<name>A0A316ZBD0_9BASI</name>
<dbReference type="Proteomes" id="UP000245946">
    <property type="component" value="Unassembled WGS sequence"/>
</dbReference>
<dbReference type="EMBL" id="KZ819292">
    <property type="protein sequence ID" value="PWN98334.1"/>
    <property type="molecule type" value="Genomic_DNA"/>
</dbReference>
<dbReference type="InterPro" id="IPR001810">
    <property type="entry name" value="F-box_dom"/>
</dbReference>
<evidence type="ECO:0000259" key="1">
    <source>
        <dbReference type="Pfam" id="PF12937"/>
    </source>
</evidence>
<dbReference type="GeneID" id="37267286"/>
<dbReference type="CDD" id="cd09917">
    <property type="entry name" value="F-box_SF"/>
    <property type="match status" value="1"/>
</dbReference>
<accession>A0A316ZBD0</accession>
<evidence type="ECO:0000313" key="2">
    <source>
        <dbReference type="EMBL" id="PWN98334.1"/>
    </source>
</evidence>
<keyword evidence="3" id="KW-1185">Reference proteome</keyword>
<dbReference type="InterPro" id="IPR036047">
    <property type="entry name" value="F-box-like_dom_sf"/>
</dbReference>
<protein>
    <recommendedName>
        <fullName evidence="1">F-box domain-containing protein</fullName>
    </recommendedName>
</protein>
<dbReference type="SUPFAM" id="SSF81383">
    <property type="entry name" value="F-box domain"/>
    <property type="match status" value="1"/>
</dbReference>
<dbReference type="AlphaFoldDB" id="A0A316ZBD0"/>
<feature type="domain" description="F-box" evidence="1">
    <location>
        <begin position="21"/>
        <end position="56"/>
    </location>
</feature>
<proteinExistence type="predicted"/>
<dbReference type="Pfam" id="PF12937">
    <property type="entry name" value="F-box-like"/>
    <property type="match status" value="1"/>
</dbReference>